<dbReference type="RefSeq" id="XP_044364270.1">
    <property type="nucleotide sequence ID" value="XM_044508335.1"/>
</dbReference>
<keyword evidence="2" id="KW-1185">Reference proteome</keyword>
<gene>
    <name evidence="1" type="primary">LOC123086573</name>
</gene>
<dbReference type="PaxDb" id="4565-Traes_4AL_B0ABF8863.2"/>
<dbReference type="Gramene" id="TraesNOR4A03G02135410.1">
    <property type="protein sequence ID" value="TraesNOR4A03G02135410.1.CDS1"/>
    <property type="gene ID" value="TraesNOR4A03G02135410"/>
</dbReference>
<evidence type="ECO:0000313" key="2">
    <source>
        <dbReference type="Proteomes" id="UP000019116"/>
    </source>
</evidence>
<dbReference type="Gramene" id="TraesNOR4A03G02135410.2">
    <property type="protein sequence ID" value="TraesNOR4A03G02135410.2.CDS1"/>
    <property type="gene ID" value="TraesNOR4A03G02135410"/>
</dbReference>
<dbReference type="Gramene" id="TraesLAC4A03G02067300.2">
    <property type="protein sequence ID" value="TraesLAC4A03G02067300.2.CDS1"/>
    <property type="gene ID" value="TraesLAC4A03G02067300"/>
</dbReference>
<dbReference type="Gramene" id="TraesSTA4A03G02110080.1">
    <property type="protein sequence ID" value="TraesSTA4A03G02110080.1.CDS1"/>
    <property type="gene ID" value="TraesSTA4A03G02110080"/>
</dbReference>
<dbReference type="Gramene" id="TraesLDM4A03G02112260.1">
    <property type="protein sequence ID" value="TraesLDM4A03G02112260.1.CDS1"/>
    <property type="gene ID" value="TraesLDM4A03G02112260"/>
</dbReference>
<protein>
    <recommendedName>
        <fullName evidence="3">DUF1618 domain-containing protein</fullName>
    </recommendedName>
</protein>
<dbReference type="Gramene" id="TraesSTA4A03G02110080.2">
    <property type="protein sequence ID" value="TraesSTA4A03G02110080.2.CDS1"/>
    <property type="gene ID" value="TraesSTA4A03G02110080"/>
</dbReference>
<dbReference type="Gramene" id="TraesARI4A03G02150870.1">
    <property type="protein sequence ID" value="TraesARI4A03G02150870.1.CDS1"/>
    <property type="gene ID" value="TraesARI4A03G02150870"/>
</dbReference>
<dbReference type="PANTHER" id="PTHR33085:SF113">
    <property type="entry name" value="OS05G0126000 PROTEIN"/>
    <property type="match status" value="1"/>
</dbReference>
<dbReference type="Gramene" id="TraesCS4A03G0550500.1">
    <property type="protein sequence ID" value="TraesCS4A03G0550500.1.CDS1"/>
    <property type="gene ID" value="TraesCS4A03G0550500"/>
</dbReference>
<evidence type="ECO:0000313" key="1">
    <source>
        <dbReference type="EnsemblPlants" id="TraesCS4A02G206500.1.cds1"/>
    </source>
</evidence>
<reference evidence="1" key="2">
    <citation type="submission" date="2018-10" db="UniProtKB">
        <authorList>
            <consortium name="EnsemblPlants"/>
        </authorList>
    </citation>
    <scope>IDENTIFICATION</scope>
</reference>
<dbReference type="EnsemblPlants" id="TraesCS4A02G206500.1">
    <property type="protein sequence ID" value="TraesCS4A02G206500.1.cds1"/>
    <property type="gene ID" value="TraesCS4A02G206500"/>
</dbReference>
<reference evidence="1" key="1">
    <citation type="submission" date="2018-08" db="EMBL/GenBank/DDBJ databases">
        <authorList>
            <person name="Rossello M."/>
        </authorList>
    </citation>
    <scope>NUCLEOTIDE SEQUENCE [LARGE SCALE GENOMIC DNA]</scope>
    <source>
        <strain evidence="1">cv. Chinese Spring</strain>
    </source>
</reference>
<dbReference type="Gramene" id="TraesSYM4A03G02140910.1">
    <property type="protein sequence ID" value="TraesSYM4A03G02140910.1.CDS1"/>
    <property type="gene ID" value="TraesSYM4A03G02140910"/>
</dbReference>
<dbReference type="Gramene" id="TraesWEE_scaffold_057355_01G000200.1">
    <property type="protein sequence ID" value="TraesWEE_scaffold_057355_01G000200.1"/>
    <property type="gene ID" value="TraesWEE_scaffold_057355_01G000200"/>
</dbReference>
<dbReference type="Gramene" id="TraesCS4A02G206500.1">
    <property type="protein sequence ID" value="TraesCS4A02G206500.1.cds1"/>
    <property type="gene ID" value="TraesCS4A02G206500"/>
</dbReference>
<dbReference type="Gramene" id="TraesSTA4A03G02110080.3">
    <property type="protein sequence ID" value="TraesSTA4A03G02110080.3.CDS1"/>
    <property type="gene ID" value="TraesSTA4A03G02110080"/>
</dbReference>
<dbReference type="Gramene" id="TraesLAC4A03G02067300.1">
    <property type="protein sequence ID" value="TraesLAC4A03G02067300.1.CDS1"/>
    <property type="gene ID" value="TraesLAC4A03G02067300"/>
</dbReference>
<dbReference type="InterPro" id="IPR012871">
    <property type="entry name" value="DUF1668_ORYSA"/>
</dbReference>
<evidence type="ECO:0008006" key="3">
    <source>
        <dbReference type="Google" id="ProtNLM"/>
    </source>
</evidence>
<dbReference type="Gramene" id="TraesJAG4A03G02114680.1">
    <property type="protein sequence ID" value="TraesJAG4A03G02114680.1.CDS1"/>
    <property type="gene ID" value="TraesJAG4A03G02114680"/>
</dbReference>
<sequence length="356" mass="39464">MSLRRHVNLLLENHKKCAYSLHLLKRDHLFYPTEEAAKVRDLPRLRKVPPYSPFGTKVNGQKKKNQAALSDKLESIKLSPAVFTVRPSMACNGEARLSCFSLSGSKIFFTDSGARTTLYDTEDRCMITSPSLHSPKCYPIAVSVPIPGSEGEQDGGDHSLYIMDTEPDPCKASPFEALICCKCPDRDVTVPKTWHCDTLPPPPFLNNPGRSSISISSYSVVGDVICISADGLGTYCFDTVSRTWSLAGDWQMPFYGKAEYIPELNLWFGLSAGNPELPCAADLSPVLRGHEPKQRYVWRDPDLPEEWHPSSYGSSNITSFGSGRFCITNFYEDMNNCLMDRQSGPVGESIVVFSGL</sequence>
<dbReference type="GeneID" id="123086573"/>
<dbReference type="Gramene" id="TraesARI4A03G02150870.2">
    <property type="protein sequence ID" value="TraesARI4A03G02150870.2.CDS1"/>
    <property type="gene ID" value="TraesARI4A03G02150870"/>
</dbReference>
<dbReference type="Proteomes" id="UP000019116">
    <property type="component" value="Chromosome 4A"/>
</dbReference>
<proteinExistence type="predicted"/>
<accession>A0A3B6HW99</accession>
<dbReference type="Gramene" id="TraesSYM4A03G02140910.2">
    <property type="protein sequence ID" value="TraesSYM4A03G02140910.2.CDS1"/>
    <property type="gene ID" value="TraesSYM4A03G02140910"/>
</dbReference>
<dbReference type="Gramene" id="TraesLDM4A03G02112260.2">
    <property type="protein sequence ID" value="TraesLDM4A03G02112260.2.CDS1"/>
    <property type="gene ID" value="TraesLDM4A03G02112260"/>
</dbReference>
<dbReference type="Gramene" id="TraesCAD_scaffold_058240_01G000200.1">
    <property type="protein sequence ID" value="TraesCAD_scaffold_058240_01G000200.1"/>
    <property type="gene ID" value="TraesCAD_scaffold_058240_01G000200"/>
</dbReference>
<dbReference type="Pfam" id="PF07893">
    <property type="entry name" value="DUF1668"/>
    <property type="match status" value="1"/>
</dbReference>
<dbReference type="Gramene" id="TraesMAC4A03G02112930.1">
    <property type="protein sequence ID" value="TraesMAC4A03G02112930.1.CDS1"/>
    <property type="gene ID" value="TraesMAC4A03G02112930"/>
</dbReference>
<dbReference type="Gramene" id="TraesRN4A0100561900.1">
    <property type="protein sequence ID" value="TraesRN4A0100561900.1"/>
    <property type="gene ID" value="TraesRN4A0100561900"/>
</dbReference>
<organism evidence="1">
    <name type="scientific">Triticum aestivum</name>
    <name type="common">Wheat</name>
    <dbReference type="NCBI Taxonomy" id="4565"/>
    <lineage>
        <taxon>Eukaryota</taxon>
        <taxon>Viridiplantae</taxon>
        <taxon>Streptophyta</taxon>
        <taxon>Embryophyta</taxon>
        <taxon>Tracheophyta</taxon>
        <taxon>Spermatophyta</taxon>
        <taxon>Magnoliopsida</taxon>
        <taxon>Liliopsida</taxon>
        <taxon>Poales</taxon>
        <taxon>Poaceae</taxon>
        <taxon>BOP clade</taxon>
        <taxon>Pooideae</taxon>
        <taxon>Triticodae</taxon>
        <taxon>Triticeae</taxon>
        <taxon>Triticinae</taxon>
        <taxon>Triticum</taxon>
    </lineage>
</organism>
<dbReference type="RefSeq" id="XP_044364269.1">
    <property type="nucleotide sequence ID" value="XM_044508334.1"/>
</dbReference>
<dbReference type="Gramene" id="TraesROB_scaffold_065296_01G000200.1">
    <property type="protein sequence ID" value="TraesROB_scaffold_065296_01G000200.1"/>
    <property type="gene ID" value="TraesROB_scaffold_065296_01G000200"/>
</dbReference>
<name>A0A3B6HW99_WHEAT</name>
<dbReference type="OrthoDB" id="695839at2759"/>
<dbReference type="PANTHER" id="PTHR33085">
    <property type="entry name" value="OS12G0113100 PROTEIN-RELATED"/>
    <property type="match status" value="1"/>
</dbReference>
<dbReference type="Gramene" id="TraesJAG4A03G02114680.2">
    <property type="protein sequence ID" value="TraesJAG4A03G02114680.2.CDS1"/>
    <property type="gene ID" value="TraesJAG4A03G02114680"/>
</dbReference>
<dbReference type="AlphaFoldDB" id="A0A3B6HW99"/>
<dbReference type="Gramene" id="TraesCLE_scaffold_064468_01G000200.1">
    <property type="protein sequence ID" value="TraesCLE_scaffold_064468_01G000200.1"/>
    <property type="gene ID" value="TraesCLE_scaffold_064468_01G000200"/>
</dbReference>